<dbReference type="PROSITE" id="PS51910">
    <property type="entry name" value="GH18_2"/>
    <property type="match status" value="1"/>
</dbReference>
<feature type="domain" description="GH18" evidence="14">
    <location>
        <begin position="30"/>
        <end position="378"/>
    </location>
</feature>
<evidence type="ECO:0000313" key="15">
    <source>
        <dbReference type="Ensembl" id="ENSMMSP00000009970.1"/>
    </source>
</evidence>
<dbReference type="InterPro" id="IPR011583">
    <property type="entry name" value="Chitinase_II/V-like_cat"/>
</dbReference>
<dbReference type="PANTHER" id="PTHR11177:SF405">
    <property type="entry name" value="CHITINASE"/>
    <property type="match status" value="1"/>
</dbReference>
<dbReference type="Proteomes" id="UP000694544">
    <property type="component" value="Unplaced"/>
</dbReference>
<dbReference type="GO" id="GO:0008843">
    <property type="term" value="F:endochitinase activity"/>
    <property type="evidence" value="ECO:0007669"/>
    <property type="project" value="UniProtKB-EC"/>
</dbReference>
<keyword evidence="11" id="KW-0119">Carbohydrate metabolism</keyword>
<evidence type="ECO:0000256" key="12">
    <source>
        <dbReference type="ARBA" id="ARBA00023295"/>
    </source>
</evidence>
<dbReference type="Gene3D" id="3.20.20.80">
    <property type="entry name" value="Glycosidases"/>
    <property type="match status" value="1"/>
</dbReference>
<protein>
    <recommendedName>
        <fullName evidence="4">chitinase</fullName>
        <ecNumber evidence="4">3.2.1.14</ecNumber>
    </recommendedName>
</protein>
<dbReference type="SMART" id="SM00636">
    <property type="entry name" value="Glyco_18"/>
    <property type="match status" value="1"/>
</dbReference>
<comment type="similarity">
    <text evidence="3">Belongs to the glycosyl hydrolase 18 family. Chitinase class II subfamily.</text>
</comment>
<evidence type="ECO:0000256" key="1">
    <source>
        <dbReference type="ARBA" id="ARBA00000822"/>
    </source>
</evidence>
<dbReference type="PANTHER" id="PTHR11177">
    <property type="entry name" value="CHITINASE"/>
    <property type="match status" value="1"/>
</dbReference>
<keyword evidence="7" id="KW-0732">Signal</keyword>
<dbReference type="PROSITE" id="PS01095">
    <property type="entry name" value="GH18_1"/>
    <property type="match status" value="1"/>
</dbReference>
<keyword evidence="9" id="KW-0146">Chitin degradation</keyword>
<dbReference type="GeneTree" id="ENSGT00940000165936"/>
<proteinExistence type="inferred from homology"/>
<dbReference type="Pfam" id="PF00704">
    <property type="entry name" value="Glyco_hydro_18"/>
    <property type="match status" value="1"/>
</dbReference>
<evidence type="ECO:0000313" key="16">
    <source>
        <dbReference type="Proteomes" id="UP000694544"/>
    </source>
</evidence>
<dbReference type="GO" id="GO:0005576">
    <property type="term" value="C:extracellular region"/>
    <property type="evidence" value="ECO:0007669"/>
    <property type="project" value="UniProtKB-SubCell"/>
</dbReference>
<evidence type="ECO:0000256" key="2">
    <source>
        <dbReference type="ARBA" id="ARBA00004613"/>
    </source>
</evidence>
<dbReference type="Ensembl" id="ENSMMST00000011026.1">
    <property type="protein sequence ID" value="ENSMMSP00000009970.1"/>
    <property type="gene ID" value="ENSMMSG00000007648.1"/>
</dbReference>
<evidence type="ECO:0000256" key="9">
    <source>
        <dbReference type="ARBA" id="ARBA00023024"/>
    </source>
</evidence>
<dbReference type="FunFam" id="3.20.20.80:FF:000081">
    <property type="entry name" value="Chitinase 1"/>
    <property type="match status" value="1"/>
</dbReference>
<keyword evidence="8" id="KW-0378">Hydrolase</keyword>
<name>A0A8C6D2G0_MOSMO</name>
<keyword evidence="13" id="KW-0624">Polysaccharide degradation</keyword>
<dbReference type="GO" id="GO:0008061">
    <property type="term" value="F:chitin binding"/>
    <property type="evidence" value="ECO:0007669"/>
    <property type="project" value="UniProtKB-KW"/>
</dbReference>
<evidence type="ECO:0000256" key="7">
    <source>
        <dbReference type="ARBA" id="ARBA00022729"/>
    </source>
</evidence>
<keyword evidence="6" id="KW-0147">Chitin-binding</keyword>
<dbReference type="EC" id="3.2.1.14" evidence="4"/>
<evidence type="ECO:0000256" key="5">
    <source>
        <dbReference type="ARBA" id="ARBA00022525"/>
    </source>
</evidence>
<dbReference type="InterPro" id="IPR001579">
    <property type="entry name" value="Glyco_hydro_18_chit_AS"/>
</dbReference>
<keyword evidence="5" id="KW-0964">Secreted</keyword>
<evidence type="ECO:0000256" key="6">
    <source>
        <dbReference type="ARBA" id="ARBA00022669"/>
    </source>
</evidence>
<evidence type="ECO:0000256" key="10">
    <source>
        <dbReference type="ARBA" id="ARBA00023157"/>
    </source>
</evidence>
<dbReference type="AlphaFoldDB" id="A0A8C6D2G0"/>
<dbReference type="SUPFAM" id="SSF54556">
    <property type="entry name" value="Chitinase insertion domain"/>
    <property type="match status" value="1"/>
</dbReference>
<sequence length="412" mass="45432">MRSASGPWVQGTLVRAGTVSYFPAIPGTTNKIVCYFTNWSQYCSEVACYMPKNVDPCLDTHIIYVFAGMTNYQITTIEWNDETLYAGINGLNNTELKTLISVGGWNFETQGFSDMVATAENCQTFTQSAIQLLRKDNFDGLDVNWEYPGNRGSPADTKQLFTVLLKEMYEAFEHDVTQSNKPRLLISAAVSAGKVIFLLNYPRYMDLINVMTYDLRGSWDGFTGEDCPLFSGPNDKGDNNYFILYSYVIDNIGLKFVPLCPAEKLMVGFGAYASTFILTNPANRGLDAPISSLGAARAYTQEAGSLAYFEVCSLLKGATEVWNAPQEVPYSFMIKWLLNNRLGWGMVWNIGLDYFTGTFCGQGKYPLMNAQKSALGVSTPTVLGAPGEHLGAWVGRGPQTSCFCSHLSSSSL</sequence>
<comment type="catalytic activity">
    <reaction evidence="1">
        <text>Random endo-hydrolysis of N-acetyl-beta-D-glucosaminide (1-&gt;4)-beta-linkages in chitin and chitodextrins.</text>
        <dbReference type="EC" id="3.2.1.14"/>
    </reaction>
</comment>
<dbReference type="Gene3D" id="3.10.50.10">
    <property type="match status" value="1"/>
</dbReference>
<evidence type="ECO:0000256" key="13">
    <source>
        <dbReference type="ARBA" id="ARBA00023326"/>
    </source>
</evidence>
<evidence type="ECO:0000259" key="14">
    <source>
        <dbReference type="PROSITE" id="PS51910"/>
    </source>
</evidence>
<dbReference type="InterPro" id="IPR029070">
    <property type="entry name" value="Chitinase_insertion_sf"/>
</dbReference>
<dbReference type="GO" id="GO:0006032">
    <property type="term" value="P:chitin catabolic process"/>
    <property type="evidence" value="ECO:0007669"/>
    <property type="project" value="UniProtKB-KW"/>
</dbReference>
<evidence type="ECO:0000256" key="8">
    <source>
        <dbReference type="ARBA" id="ARBA00022801"/>
    </source>
</evidence>
<evidence type="ECO:0000256" key="4">
    <source>
        <dbReference type="ARBA" id="ARBA00012729"/>
    </source>
</evidence>
<keyword evidence="16" id="KW-1185">Reference proteome</keyword>
<dbReference type="FunFam" id="3.10.50.10:FF:000001">
    <property type="entry name" value="Chitinase 3-like 1"/>
    <property type="match status" value="1"/>
</dbReference>
<dbReference type="InterPro" id="IPR001223">
    <property type="entry name" value="Glyco_hydro18_cat"/>
</dbReference>
<dbReference type="InterPro" id="IPR017853">
    <property type="entry name" value="GH"/>
</dbReference>
<organism evidence="15 16">
    <name type="scientific">Moschus moschiferus</name>
    <name type="common">Siberian musk deer</name>
    <name type="synonym">Moschus sibiricus</name>
    <dbReference type="NCBI Taxonomy" id="68415"/>
    <lineage>
        <taxon>Eukaryota</taxon>
        <taxon>Metazoa</taxon>
        <taxon>Chordata</taxon>
        <taxon>Craniata</taxon>
        <taxon>Vertebrata</taxon>
        <taxon>Euteleostomi</taxon>
        <taxon>Mammalia</taxon>
        <taxon>Eutheria</taxon>
        <taxon>Laurasiatheria</taxon>
        <taxon>Artiodactyla</taxon>
        <taxon>Ruminantia</taxon>
        <taxon>Pecora</taxon>
        <taxon>Moschidae</taxon>
        <taxon>Moschus</taxon>
    </lineage>
</organism>
<keyword evidence="10" id="KW-1015">Disulfide bond</keyword>
<dbReference type="InterPro" id="IPR050314">
    <property type="entry name" value="Glycosyl_Hydrlase_18"/>
</dbReference>
<reference evidence="15" key="2">
    <citation type="submission" date="2025-09" db="UniProtKB">
        <authorList>
            <consortium name="Ensembl"/>
        </authorList>
    </citation>
    <scope>IDENTIFICATION</scope>
</reference>
<keyword evidence="12" id="KW-0326">Glycosidase</keyword>
<dbReference type="GO" id="GO:0000272">
    <property type="term" value="P:polysaccharide catabolic process"/>
    <property type="evidence" value="ECO:0007669"/>
    <property type="project" value="UniProtKB-KW"/>
</dbReference>
<accession>A0A8C6D2G0</accession>
<reference evidence="15" key="1">
    <citation type="submission" date="2025-08" db="UniProtKB">
        <authorList>
            <consortium name="Ensembl"/>
        </authorList>
    </citation>
    <scope>IDENTIFICATION</scope>
</reference>
<evidence type="ECO:0000256" key="11">
    <source>
        <dbReference type="ARBA" id="ARBA00023277"/>
    </source>
</evidence>
<comment type="subcellular location">
    <subcellularLocation>
        <location evidence="2">Secreted</location>
    </subcellularLocation>
</comment>
<dbReference type="SUPFAM" id="SSF51445">
    <property type="entry name" value="(Trans)glycosidases"/>
    <property type="match status" value="1"/>
</dbReference>
<evidence type="ECO:0000256" key="3">
    <source>
        <dbReference type="ARBA" id="ARBA00009121"/>
    </source>
</evidence>